<evidence type="ECO:0000259" key="1">
    <source>
        <dbReference type="Pfam" id="PF20722"/>
    </source>
</evidence>
<organism evidence="2 3">
    <name type="scientific">Crepidotus variabilis</name>
    <dbReference type="NCBI Taxonomy" id="179855"/>
    <lineage>
        <taxon>Eukaryota</taxon>
        <taxon>Fungi</taxon>
        <taxon>Dikarya</taxon>
        <taxon>Basidiomycota</taxon>
        <taxon>Agaricomycotina</taxon>
        <taxon>Agaricomycetes</taxon>
        <taxon>Agaricomycetidae</taxon>
        <taxon>Agaricales</taxon>
        <taxon>Agaricineae</taxon>
        <taxon>Crepidotaceae</taxon>
        <taxon>Crepidotus</taxon>
    </lineage>
</organism>
<dbReference type="Proteomes" id="UP000807306">
    <property type="component" value="Unassembled WGS sequence"/>
</dbReference>
<evidence type="ECO:0000313" key="2">
    <source>
        <dbReference type="EMBL" id="KAF9522670.1"/>
    </source>
</evidence>
<gene>
    <name evidence="2" type="ORF">CPB83DRAFT_917049</name>
</gene>
<accession>A0A9P6E555</accession>
<evidence type="ECO:0000313" key="3">
    <source>
        <dbReference type="Proteomes" id="UP000807306"/>
    </source>
</evidence>
<dbReference type="OrthoDB" id="3232986at2759"/>
<dbReference type="Pfam" id="PF20722">
    <property type="entry name" value="DUF6830"/>
    <property type="match status" value="1"/>
</dbReference>
<sequence>MSRRIEAALQLFHQHKKAILDAGARRGKKGPINNWEIPKLEFLQGVVPNLRLNGVPIQWTADVTEHAHISVVKEPADSGNNQAYEPQICRYLDRLDKINNFDLATSMLVAGVDFGVRMLDRGLLNNSPLPKRTFKCADNVVIHLSRDPPLKRMSVDAAASLFNLPDLRPSLVDYLHRLQPDGFVTNIGGRRLGRVDSHLPFTHLEVWKKLRLQTKAYHFPHGLLPPVTVNAEPPSSNWPQGHIDSVILNMDSSQKWPMSGINGHVVADIVLIFRLVTPPPALAEAQPPERHVTDRFLSYVKRYDIITQSDINTGIRGQFPESSSSLYTLKKGKRTSGEVIGDIVPLDQVRALVDITPRLGQVADRRLTKETSLAFCSEFYLNKYFDKEFFYALTLT</sequence>
<reference evidence="2" key="1">
    <citation type="submission" date="2020-11" db="EMBL/GenBank/DDBJ databases">
        <authorList>
            <consortium name="DOE Joint Genome Institute"/>
            <person name="Ahrendt S."/>
            <person name="Riley R."/>
            <person name="Andreopoulos W."/>
            <person name="Labutti K."/>
            <person name="Pangilinan J."/>
            <person name="Ruiz-Duenas F.J."/>
            <person name="Barrasa J.M."/>
            <person name="Sanchez-Garcia M."/>
            <person name="Camarero S."/>
            <person name="Miyauchi S."/>
            <person name="Serrano A."/>
            <person name="Linde D."/>
            <person name="Babiker R."/>
            <person name="Drula E."/>
            <person name="Ayuso-Fernandez I."/>
            <person name="Pacheco R."/>
            <person name="Padilla G."/>
            <person name="Ferreira P."/>
            <person name="Barriuso J."/>
            <person name="Kellner H."/>
            <person name="Castanera R."/>
            <person name="Alfaro M."/>
            <person name="Ramirez L."/>
            <person name="Pisabarro A.G."/>
            <person name="Kuo A."/>
            <person name="Tritt A."/>
            <person name="Lipzen A."/>
            <person name="He G."/>
            <person name="Yan M."/>
            <person name="Ng V."/>
            <person name="Cullen D."/>
            <person name="Martin F."/>
            <person name="Rosso M.-N."/>
            <person name="Henrissat B."/>
            <person name="Hibbett D."/>
            <person name="Martinez A.T."/>
            <person name="Grigoriev I.V."/>
        </authorList>
    </citation>
    <scope>NUCLEOTIDE SEQUENCE</scope>
    <source>
        <strain evidence="2">CBS 506.95</strain>
    </source>
</reference>
<protein>
    <recommendedName>
        <fullName evidence="1">DUF6830 domain-containing protein</fullName>
    </recommendedName>
</protein>
<proteinExistence type="predicted"/>
<dbReference type="AlphaFoldDB" id="A0A9P6E555"/>
<comment type="caution">
    <text evidence="2">The sequence shown here is derived from an EMBL/GenBank/DDBJ whole genome shotgun (WGS) entry which is preliminary data.</text>
</comment>
<feature type="domain" description="DUF6830" evidence="1">
    <location>
        <begin position="123"/>
        <end position="267"/>
    </location>
</feature>
<dbReference type="InterPro" id="IPR049233">
    <property type="entry name" value="DUF6830"/>
</dbReference>
<keyword evidence="3" id="KW-1185">Reference proteome</keyword>
<name>A0A9P6E555_9AGAR</name>
<dbReference type="EMBL" id="MU157938">
    <property type="protein sequence ID" value="KAF9522670.1"/>
    <property type="molecule type" value="Genomic_DNA"/>
</dbReference>